<feature type="coiled-coil region" evidence="1">
    <location>
        <begin position="54"/>
        <end position="82"/>
    </location>
</feature>
<name>E9GH94_DAPPU</name>
<reference evidence="2 3" key="1">
    <citation type="journal article" date="2011" name="Science">
        <title>The ecoresponsive genome of Daphnia pulex.</title>
        <authorList>
            <person name="Colbourne J.K."/>
            <person name="Pfrender M.E."/>
            <person name="Gilbert D."/>
            <person name="Thomas W.K."/>
            <person name="Tucker A."/>
            <person name="Oakley T.H."/>
            <person name="Tokishita S."/>
            <person name="Aerts A."/>
            <person name="Arnold G.J."/>
            <person name="Basu M.K."/>
            <person name="Bauer D.J."/>
            <person name="Caceres C.E."/>
            <person name="Carmel L."/>
            <person name="Casola C."/>
            <person name="Choi J.H."/>
            <person name="Detter J.C."/>
            <person name="Dong Q."/>
            <person name="Dusheyko S."/>
            <person name="Eads B.D."/>
            <person name="Frohlich T."/>
            <person name="Geiler-Samerotte K.A."/>
            <person name="Gerlach D."/>
            <person name="Hatcher P."/>
            <person name="Jogdeo S."/>
            <person name="Krijgsveld J."/>
            <person name="Kriventseva E.V."/>
            <person name="Kultz D."/>
            <person name="Laforsch C."/>
            <person name="Lindquist E."/>
            <person name="Lopez J."/>
            <person name="Manak J.R."/>
            <person name="Muller J."/>
            <person name="Pangilinan J."/>
            <person name="Patwardhan R.P."/>
            <person name="Pitluck S."/>
            <person name="Pritham E.J."/>
            <person name="Rechtsteiner A."/>
            <person name="Rho M."/>
            <person name="Rogozin I.B."/>
            <person name="Sakarya O."/>
            <person name="Salamov A."/>
            <person name="Schaack S."/>
            <person name="Shapiro H."/>
            <person name="Shiga Y."/>
            <person name="Skalitzky C."/>
            <person name="Smith Z."/>
            <person name="Souvorov A."/>
            <person name="Sung W."/>
            <person name="Tang Z."/>
            <person name="Tsuchiya D."/>
            <person name="Tu H."/>
            <person name="Vos H."/>
            <person name="Wang M."/>
            <person name="Wolf Y.I."/>
            <person name="Yamagata H."/>
            <person name="Yamada T."/>
            <person name="Ye Y."/>
            <person name="Shaw J.R."/>
            <person name="Andrews J."/>
            <person name="Crease T.J."/>
            <person name="Tang H."/>
            <person name="Lucas S.M."/>
            <person name="Robertson H.M."/>
            <person name="Bork P."/>
            <person name="Koonin E.V."/>
            <person name="Zdobnov E.M."/>
            <person name="Grigoriev I.V."/>
            <person name="Lynch M."/>
            <person name="Boore J.L."/>
        </authorList>
    </citation>
    <scope>NUCLEOTIDE SEQUENCE [LARGE SCALE GENOMIC DNA]</scope>
</reference>
<dbReference type="OrthoDB" id="10333434at2759"/>
<evidence type="ECO:0000256" key="1">
    <source>
        <dbReference type="SAM" id="Coils"/>
    </source>
</evidence>
<evidence type="ECO:0000313" key="2">
    <source>
        <dbReference type="EMBL" id="EFX81158.1"/>
    </source>
</evidence>
<keyword evidence="1" id="KW-0175">Coiled coil</keyword>
<gene>
    <name evidence="2" type="ORF">DAPPUDRAFT_317889</name>
</gene>
<proteinExistence type="predicted"/>
<dbReference type="EMBL" id="GL732544">
    <property type="protein sequence ID" value="EFX81158.1"/>
    <property type="molecule type" value="Genomic_DNA"/>
</dbReference>
<dbReference type="HOGENOM" id="CLU_2063795_0_0_1"/>
<protein>
    <submittedName>
        <fullName evidence="2">Uncharacterized protein</fullName>
    </submittedName>
</protein>
<keyword evidence="3" id="KW-1185">Reference proteome</keyword>
<dbReference type="Proteomes" id="UP000000305">
    <property type="component" value="Unassembled WGS sequence"/>
</dbReference>
<organism evidence="2 3">
    <name type="scientific">Daphnia pulex</name>
    <name type="common">Water flea</name>
    <dbReference type="NCBI Taxonomy" id="6669"/>
    <lineage>
        <taxon>Eukaryota</taxon>
        <taxon>Metazoa</taxon>
        <taxon>Ecdysozoa</taxon>
        <taxon>Arthropoda</taxon>
        <taxon>Crustacea</taxon>
        <taxon>Branchiopoda</taxon>
        <taxon>Diplostraca</taxon>
        <taxon>Cladocera</taxon>
        <taxon>Anomopoda</taxon>
        <taxon>Daphniidae</taxon>
        <taxon>Daphnia</taxon>
    </lineage>
</organism>
<accession>E9GH94</accession>
<dbReference type="AlphaFoldDB" id="E9GH94"/>
<dbReference type="KEGG" id="dpx:DAPPUDRAFT_317889"/>
<sequence>MSENEIFGNGSSVLKYSFPCGGIVYLRVTEEIKTKYENDAQYKADLIAKAYQYFLNMEEQGKRVEEERKKQEELEFKKTEDQTECEVESSGDEQVAQSGCGAKRRFGAALRVQVDNGVQ</sequence>
<dbReference type="InParanoid" id="E9GH94"/>
<evidence type="ECO:0000313" key="3">
    <source>
        <dbReference type="Proteomes" id="UP000000305"/>
    </source>
</evidence>